<dbReference type="OrthoDB" id="3473589at2759"/>
<evidence type="ECO:0000313" key="2">
    <source>
        <dbReference type="EMBL" id="KAA8568200.1"/>
    </source>
</evidence>
<evidence type="ECO:0000259" key="1">
    <source>
        <dbReference type="Pfam" id="PF20150"/>
    </source>
</evidence>
<name>A0A5M9JHR5_MONFR</name>
<reference evidence="2 3" key="1">
    <citation type="submission" date="2019-06" db="EMBL/GenBank/DDBJ databases">
        <title>Genome Sequence of the Brown Rot Fungal Pathogen Monilinia fructicola.</title>
        <authorList>
            <person name="De Miccolis Angelini R.M."/>
            <person name="Landi L."/>
            <person name="Abate D."/>
            <person name="Pollastro S."/>
            <person name="Romanazzi G."/>
            <person name="Faretra F."/>
        </authorList>
    </citation>
    <scope>NUCLEOTIDE SEQUENCE [LARGE SCALE GENOMIC DNA]</scope>
    <source>
        <strain evidence="2 3">Mfrc123</strain>
    </source>
</reference>
<protein>
    <recommendedName>
        <fullName evidence="1">2EXR domain-containing protein</fullName>
    </recommendedName>
</protein>
<dbReference type="AlphaFoldDB" id="A0A5M9JHR5"/>
<accession>A0A5M9JHR5</accession>
<dbReference type="InterPro" id="IPR045518">
    <property type="entry name" value="2EXR"/>
</dbReference>
<gene>
    <name evidence="2" type="ORF">EYC84_008588</name>
</gene>
<dbReference type="Pfam" id="PF20150">
    <property type="entry name" value="2EXR"/>
    <property type="match status" value="1"/>
</dbReference>
<dbReference type="Proteomes" id="UP000322873">
    <property type="component" value="Unassembled WGS sequence"/>
</dbReference>
<keyword evidence="3" id="KW-1185">Reference proteome</keyword>
<comment type="caution">
    <text evidence="2">The sequence shown here is derived from an EMBL/GenBank/DDBJ whole genome shotgun (WGS) entry which is preliminary data.</text>
</comment>
<evidence type="ECO:0000313" key="3">
    <source>
        <dbReference type="Proteomes" id="UP000322873"/>
    </source>
</evidence>
<dbReference type="PANTHER" id="PTHR35910:SF6">
    <property type="entry name" value="2EXR DOMAIN-CONTAINING PROTEIN"/>
    <property type="match status" value="1"/>
</dbReference>
<feature type="domain" description="2EXR" evidence="1">
    <location>
        <begin position="11"/>
        <end position="166"/>
    </location>
</feature>
<sequence>MSRISQTPKTFTQFCDLPAELQQKIWKLKVEEEIASLTSGRVIKLIQRKLKMTVSQWQKSHSSTQVTPQTLPAPTFPFPKNFNPDTMSLRTASEMLALGQTWRPKGMQKALKQQLVGLYSAQSLPAPIAALITVSYGARLAVEKSYTFACGLAKPMVFFNFELDTLYLSYKDLHLGTERMGFMQKLHCALRAGRRGDWARVKFLGIELPADEFRGVGRDRANRSPLPFQPFVAELLRYFPGLVEFSVVLGEYADDDERDGLVLFEPINILKAKVALATGVLEDFEDFENYDYDSGIVNIRARYYYELDPLVGGLNSYAEYVETIGEPPLKVPESEYLFTKIIIGPRCERALEEARQKYLSHRLEEAVNN</sequence>
<proteinExistence type="predicted"/>
<dbReference type="EMBL" id="VICG01000010">
    <property type="protein sequence ID" value="KAA8568200.1"/>
    <property type="molecule type" value="Genomic_DNA"/>
</dbReference>
<dbReference type="PANTHER" id="PTHR35910">
    <property type="entry name" value="2EXR DOMAIN-CONTAINING PROTEIN"/>
    <property type="match status" value="1"/>
</dbReference>
<organism evidence="2 3">
    <name type="scientific">Monilinia fructicola</name>
    <name type="common">Brown rot fungus</name>
    <name type="synonym">Ciboria fructicola</name>
    <dbReference type="NCBI Taxonomy" id="38448"/>
    <lineage>
        <taxon>Eukaryota</taxon>
        <taxon>Fungi</taxon>
        <taxon>Dikarya</taxon>
        <taxon>Ascomycota</taxon>
        <taxon>Pezizomycotina</taxon>
        <taxon>Leotiomycetes</taxon>
        <taxon>Helotiales</taxon>
        <taxon>Sclerotiniaceae</taxon>
        <taxon>Monilinia</taxon>
    </lineage>
</organism>
<dbReference type="VEuPathDB" id="FungiDB:MFRU_034g00450"/>